<feature type="compositionally biased region" description="Polar residues" evidence="6">
    <location>
        <begin position="319"/>
        <end position="328"/>
    </location>
</feature>
<feature type="transmembrane region" description="Helical" evidence="7">
    <location>
        <begin position="83"/>
        <end position="104"/>
    </location>
</feature>
<organism evidence="8 9">
    <name type="scientific">Auritidibacter ignavus</name>
    <dbReference type="NCBI Taxonomy" id="678932"/>
    <lineage>
        <taxon>Bacteria</taxon>
        <taxon>Bacillati</taxon>
        <taxon>Actinomycetota</taxon>
        <taxon>Actinomycetes</taxon>
        <taxon>Micrococcales</taxon>
        <taxon>Micrococcaceae</taxon>
        <taxon>Auritidibacter</taxon>
    </lineage>
</organism>
<proteinExistence type="predicted"/>
<evidence type="ECO:0000256" key="2">
    <source>
        <dbReference type="ARBA" id="ARBA00022475"/>
    </source>
</evidence>
<keyword evidence="2" id="KW-1003">Cell membrane</keyword>
<evidence type="ECO:0000313" key="8">
    <source>
        <dbReference type="EMBL" id="WGH92401.1"/>
    </source>
</evidence>
<keyword evidence="4 7" id="KW-1133">Transmembrane helix</keyword>
<evidence type="ECO:0000256" key="6">
    <source>
        <dbReference type="SAM" id="MobiDB-lite"/>
    </source>
</evidence>
<keyword evidence="5 7" id="KW-0472">Membrane</keyword>
<dbReference type="InterPro" id="IPR043428">
    <property type="entry name" value="LivM-like"/>
</dbReference>
<sequence>MKLTLQGIGMIAVAVALLFAPLALTENQYLLRVLTQALCYATAVYGLNIILGYTGQLSLAQAGFFGIGVYTVALLTAEHDWPFWGAFFVGMILTTVVGFIAGLFALRTREAYFAVFTMALGLIIYMVLSRWTSVTGGYDGVRGIKFPENIGPIDFSEPIVFYFLMVLVVAFCVYLTYTLKTSNVGRTLLAIRTSEDLASSIGINVGLNKQLAFTASAGLAGTAGGLFASAQGFIEPEVAHIDLTFELLMFLLVGGMATVMGPLIGTLLVMALFELFQDFQSYRFLFLGPIIIALIIFMPQGLIGKLNELIARRRRRKTTSAPQQSQTTEHTEKESVSSC</sequence>
<reference evidence="8 9" key="1">
    <citation type="submission" date="2023-03" db="EMBL/GenBank/DDBJ databases">
        <title>Complete genome sequences of several Auritidibacter ignavus strains isolated from ear infections.</title>
        <authorList>
            <person name="Baehr T."/>
            <person name="Baumhoegger A.M."/>
        </authorList>
    </citation>
    <scope>NUCLEOTIDE SEQUENCE [LARGE SCALE GENOMIC DNA]</scope>
    <source>
        <strain evidence="8 9">BABAE-6</strain>
    </source>
</reference>
<feature type="transmembrane region" description="Helical" evidence="7">
    <location>
        <begin position="247"/>
        <end position="273"/>
    </location>
</feature>
<dbReference type="AlphaFoldDB" id="A0AAJ6DBS8"/>
<gene>
    <name evidence="8" type="ORF">QDX21_08725</name>
</gene>
<feature type="transmembrane region" description="Helical" evidence="7">
    <location>
        <begin position="285"/>
        <end position="306"/>
    </location>
</feature>
<dbReference type="EMBL" id="CP122566">
    <property type="protein sequence ID" value="WGH92401.1"/>
    <property type="molecule type" value="Genomic_DNA"/>
</dbReference>
<dbReference type="GO" id="GO:0005886">
    <property type="term" value="C:plasma membrane"/>
    <property type="evidence" value="ECO:0007669"/>
    <property type="project" value="UniProtKB-SubCell"/>
</dbReference>
<dbReference type="Pfam" id="PF02653">
    <property type="entry name" value="BPD_transp_2"/>
    <property type="match status" value="1"/>
</dbReference>
<comment type="subcellular location">
    <subcellularLocation>
        <location evidence="1">Cell membrane</location>
        <topology evidence="1">Multi-pass membrane protein</topology>
    </subcellularLocation>
</comment>
<dbReference type="PANTHER" id="PTHR30482">
    <property type="entry name" value="HIGH-AFFINITY BRANCHED-CHAIN AMINO ACID TRANSPORT SYSTEM PERMEASE"/>
    <property type="match status" value="1"/>
</dbReference>
<dbReference type="CDD" id="cd06581">
    <property type="entry name" value="TM_PBP1_LivM_like"/>
    <property type="match status" value="1"/>
</dbReference>
<evidence type="ECO:0000313" key="9">
    <source>
        <dbReference type="Proteomes" id="UP001224674"/>
    </source>
</evidence>
<name>A0AAJ6DBS8_9MICC</name>
<feature type="transmembrane region" description="Helical" evidence="7">
    <location>
        <begin position="111"/>
        <end position="128"/>
    </location>
</feature>
<evidence type="ECO:0000256" key="5">
    <source>
        <dbReference type="ARBA" id="ARBA00023136"/>
    </source>
</evidence>
<feature type="transmembrane region" description="Helical" evidence="7">
    <location>
        <begin position="159"/>
        <end position="177"/>
    </location>
</feature>
<feature type="region of interest" description="Disordered" evidence="6">
    <location>
        <begin position="317"/>
        <end position="339"/>
    </location>
</feature>
<dbReference type="Proteomes" id="UP001224674">
    <property type="component" value="Chromosome"/>
</dbReference>
<keyword evidence="9" id="KW-1185">Reference proteome</keyword>
<evidence type="ECO:0000256" key="4">
    <source>
        <dbReference type="ARBA" id="ARBA00022989"/>
    </source>
</evidence>
<accession>A0AAJ6DBS8</accession>
<dbReference type="InterPro" id="IPR001851">
    <property type="entry name" value="ABC_transp_permease"/>
</dbReference>
<evidence type="ECO:0000256" key="1">
    <source>
        <dbReference type="ARBA" id="ARBA00004651"/>
    </source>
</evidence>
<protein>
    <submittedName>
        <fullName evidence="8">Branched-chain amino acid ABC transporter permease</fullName>
    </submittedName>
</protein>
<evidence type="ECO:0000256" key="7">
    <source>
        <dbReference type="SAM" id="Phobius"/>
    </source>
</evidence>
<feature type="transmembrane region" description="Helical" evidence="7">
    <location>
        <begin position="7"/>
        <end position="24"/>
    </location>
</feature>
<keyword evidence="3 7" id="KW-0812">Transmembrane</keyword>
<evidence type="ECO:0000256" key="3">
    <source>
        <dbReference type="ARBA" id="ARBA00022692"/>
    </source>
</evidence>
<dbReference type="RefSeq" id="WP_110110854.1">
    <property type="nucleotide sequence ID" value="NZ_CP122566.1"/>
</dbReference>
<feature type="transmembrane region" description="Helical" evidence="7">
    <location>
        <begin position="30"/>
        <end position="51"/>
    </location>
</feature>
<feature type="compositionally biased region" description="Basic and acidic residues" evidence="6">
    <location>
        <begin position="329"/>
        <end position="339"/>
    </location>
</feature>
<dbReference type="PANTHER" id="PTHR30482:SF10">
    <property type="entry name" value="HIGH-AFFINITY BRANCHED-CHAIN AMINO ACID TRANSPORT PROTEIN BRAE"/>
    <property type="match status" value="1"/>
</dbReference>
<dbReference type="GO" id="GO:0015658">
    <property type="term" value="F:branched-chain amino acid transmembrane transporter activity"/>
    <property type="evidence" value="ECO:0007669"/>
    <property type="project" value="InterPro"/>
</dbReference>
<feature type="transmembrane region" description="Helical" evidence="7">
    <location>
        <begin position="58"/>
        <end position="77"/>
    </location>
</feature>